<dbReference type="RefSeq" id="WP_225697549.1">
    <property type="nucleotide sequence ID" value="NZ_JAIXNE010000001.1"/>
</dbReference>
<feature type="transmembrane region" description="Helical" evidence="4">
    <location>
        <begin position="65"/>
        <end position="87"/>
    </location>
</feature>
<evidence type="ECO:0000256" key="3">
    <source>
        <dbReference type="ARBA" id="ARBA00023163"/>
    </source>
</evidence>
<feature type="domain" description="HTH araC/xylS-type" evidence="5">
    <location>
        <begin position="281"/>
        <end position="385"/>
    </location>
</feature>
<dbReference type="EMBL" id="JAIXNE010000001">
    <property type="protein sequence ID" value="MCA6074457.1"/>
    <property type="molecule type" value="Genomic_DNA"/>
</dbReference>
<evidence type="ECO:0000313" key="7">
    <source>
        <dbReference type="Proteomes" id="UP001139409"/>
    </source>
</evidence>
<evidence type="ECO:0000313" key="6">
    <source>
        <dbReference type="EMBL" id="MCA6074457.1"/>
    </source>
</evidence>
<keyword evidence="3" id="KW-0804">Transcription</keyword>
<dbReference type="PANTHER" id="PTHR43280:SF29">
    <property type="entry name" value="ARAC-FAMILY TRANSCRIPTIONAL REGULATOR"/>
    <property type="match status" value="1"/>
</dbReference>
<dbReference type="SUPFAM" id="SSF46689">
    <property type="entry name" value="Homeodomain-like"/>
    <property type="match status" value="1"/>
</dbReference>
<evidence type="ECO:0000256" key="4">
    <source>
        <dbReference type="SAM" id="Phobius"/>
    </source>
</evidence>
<evidence type="ECO:0000259" key="5">
    <source>
        <dbReference type="PROSITE" id="PS01124"/>
    </source>
</evidence>
<keyword evidence="4" id="KW-0812">Transmembrane</keyword>
<dbReference type="PANTHER" id="PTHR43280">
    <property type="entry name" value="ARAC-FAMILY TRANSCRIPTIONAL REGULATOR"/>
    <property type="match status" value="1"/>
</dbReference>
<organism evidence="6 7">
    <name type="scientific">Fulvivirga sedimenti</name>
    <dbReference type="NCBI Taxonomy" id="2879465"/>
    <lineage>
        <taxon>Bacteria</taxon>
        <taxon>Pseudomonadati</taxon>
        <taxon>Bacteroidota</taxon>
        <taxon>Cytophagia</taxon>
        <taxon>Cytophagales</taxon>
        <taxon>Fulvivirgaceae</taxon>
        <taxon>Fulvivirga</taxon>
    </lineage>
</organism>
<feature type="transmembrane region" description="Helical" evidence="4">
    <location>
        <begin position="145"/>
        <end position="164"/>
    </location>
</feature>
<dbReference type="GO" id="GO:0003700">
    <property type="term" value="F:DNA-binding transcription factor activity"/>
    <property type="evidence" value="ECO:0007669"/>
    <property type="project" value="InterPro"/>
</dbReference>
<dbReference type="InterPro" id="IPR018060">
    <property type="entry name" value="HTH_AraC"/>
</dbReference>
<evidence type="ECO:0000256" key="1">
    <source>
        <dbReference type="ARBA" id="ARBA00023015"/>
    </source>
</evidence>
<reference evidence="6" key="1">
    <citation type="submission" date="2021-09" db="EMBL/GenBank/DDBJ databases">
        <title>Fulvivirga sp. isolated from coastal sediment.</title>
        <authorList>
            <person name="Yu H."/>
        </authorList>
    </citation>
    <scope>NUCLEOTIDE SEQUENCE</scope>
    <source>
        <strain evidence="6">1062</strain>
    </source>
</reference>
<feature type="transmembrane region" description="Helical" evidence="4">
    <location>
        <begin position="99"/>
        <end position="118"/>
    </location>
</feature>
<dbReference type="AlphaFoldDB" id="A0A9X1HPL8"/>
<comment type="caution">
    <text evidence="6">The sequence shown here is derived from an EMBL/GenBank/DDBJ whole genome shotgun (WGS) entry which is preliminary data.</text>
</comment>
<dbReference type="InterPro" id="IPR009057">
    <property type="entry name" value="Homeodomain-like_sf"/>
</dbReference>
<feature type="transmembrane region" description="Helical" evidence="4">
    <location>
        <begin position="213"/>
        <end position="233"/>
    </location>
</feature>
<dbReference type="Proteomes" id="UP001139409">
    <property type="component" value="Unassembled WGS sequence"/>
</dbReference>
<dbReference type="PROSITE" id="PS01124">
    <property type="entry name" value="HTH_ARAC_FAMILY_2"/>
    <property type="match status" value="1"/>
</dbReference>
<dbReference type="GO" id="GO:0043565">
    <property type="term" value="F:sequence-specific DNA binding"/>
    <property type="evidence" value="ECO:0007669"/>
    <property type="project" value="InterPro"/>
</dbReference>
<keyword evidence="4" id="KW-1133">Transmembrane helix</keyword>
<dbReference type="Pfam" id="PF12833">
    <property type="entry name" value="HTH_18"/>
    <property type="match status" value="1"/>
</dbReference>
<feature type="transmembrane region" description="Helical" evidence="4">
    <location>
        <begin position="185"/>
        <end position="207"/>
    </location>
</feature>
<feature type="transmembrane region" description="Helical" evidence="4">
    <location>
        <begin position="36"/>
        <end position="59"/>
    </location>
</feature>
<gene>
    <name evidence="6" type="ORF">LDX50_06230</name>
</gene>
<dbReference type="SMART" id="SM00342">
    <property type="entry name" value="HTH_ARAC"/>
    <property type="match status" value="1"/>
</dbReference>
<keyword evidence="1" id="KW-0805">Transcription regulation</keyword>
<keyword evidence="7" id="KW-1185">Reference proteome</keyword>
<keyword evidence="4" id="KW-0472">Membrane</keyword>
<evidence type="ECO:0000256" key="2">
    <source>
        <dbReference type="ARBA" id="ARBA00023125"/>
    </source>
</evidence>
<keyword evidence="2" id="KW-0238">DNA-binding</keyword>
<accession>A0A9X1HPL8</accession>
<name>A0A9X1HPL8_9BACT</name>
<dbReference type="Gene3D" id="1.10.10.60">
    <property type="entry name" value="Homeodomain-like"/>
    <property type="match status" value="1"/>
</dbReference>
<sequence>MNYNFYDIIALVASSLSLLSCGIFIFINKSGSIPRIFLTLAIGGVGYGLFITTLLNSRLIEEMPFLYRTAMPIAFIIGPSCYYYITTSLIQPLVFPKKFFLHLIPFMLAFIVNIPFLIKTNQEKIDILQRRYTGDINLLSGPDGWITGSQMATILGIFSILYLFQSFRILLKNKNEIRRSDPASFWWYLYLLIALSFIFLSLIYSAAHPDMSAYNSFTIIFSFLMISLLIYLFTRPDILYGTLVEKIEEGNVKSFGFKQDNPLSESDQNAVDPALIPVYKKKIEECIDKDKPYLRRDLRITDLSKQLDIPRHHLSWVVNNIYNLNFNDFINKNRLSYIESNFSNDEFKRMTLEGIAYDAGFNSRTTFTHAVKKFYNCTPSEHFKKNLN</sequence>
<proteinExistence type="predicted"/>
<feature type="transmembrane region" description="Helical" evidence="4">
    <location>
        <begin position="6"/>
        <end position="27"/>
    </location>
</feature>
<protein>
    <submittedName>
        <fullName evidence="6">AraC family transcriptional regulator</fullName>
    </submittedName>
</protein>